<dbReference type="PANTHER" id="PTHR11923:SF110">
    <property type="entry name" value="SCAVENGER RECEPTOR CLASS B MEMBER 1"/>
    <property type="match status" value="1"/>
</dbReference>
<dbReference type="GO" id="GO:0005901">
    <property type="term" value="C:caveola"/>
    <property type="evidence" value="ECO:0007669"/>
    <property type="project" value="UniProtKB-SubCell"/>
</dbReference>
<dbReference type="EMBL" id="BEZZ01003365">
    <property type="protein sequence ID" value="GCC19645.1"/>
    <property type="molecule type" value="Genomic_DNA"/>
</dbReference>
<evidence type="ECO:0000256" key="11">
    <source>
        <dbReference type="ARBA" id="ARBA00040821"/>
    </source>
</evidence>
<evidence type="ECO:0000256" key="5">
    <source>
        <dbReference type="ARBA" id="ARBA00022692"/>
    </source>
</evidence>
<dbReference type="GO" id="GO:0034381">
    <property type="term" value="P:plasma lipoprotein particle clearance"/>
    <property type="evidence" value="ECO:0007669"/>
    <property type="project" value="TreeGrafter"/>
</dbReference>
<comment type="caution">
    <text evidence="14">The sequence shown here is derived from an EMBL/GenBank/DDBJ whole genome shotgun (WGS) entry which is preliminary data.</text>
</comment>
<reference evidence="14 15" key="1">
    <citation type="journal article" date="2018" name="Nat. Ecol. Evol.">
        <title>Shark genomes provide insights into elasmobranch evolution and the origin of vertebrates.</title>
        <authorList>
            <person name="Hara Y"/>
            <person name="Yamaguchi K"/>
            <person name="Onimaru K"/>
            <person name="Kadota M"/>
            <person name="Koyanagi M"/>
            <person name="Keeley SD"/>
            <person name="Tatsumi K"/>
            <person name="Tanaka K"/>
            <person name="Motone F"/>
            <person name="Kageyama Y"/>
            <person name="Nozu R"/>
            <person name="Adachi N"/>
            <person name="Nishimura O"/>
            <person name="Nakagawa R"/>
            <person name="Tanegashima C"/>
            <person name="Kiyatake I"/>
            <person name="Matsumoto R"/>
            <person name="Murakumo K"/>
            <person name="Nishida K"/>
            <person name="Terakita A"/>
            <person name="Kuratani S"/>
            <person name="Sato K"/>
            <person name="Hyodo S Kuraku.S."/>
        </authorList>
    </citation>
    <scope>NUCLEOTIDE SEQUENCE [LARGE SCALE GENOMIC DNA]</scope>
</reference>
<evidence type="ECO:0000256" key="12">
    <source>
        <dbReference type="ARBA" id="ARBA00042244"/>
    </source>
</evidence>
<dbReference type="GO" id="GO:0005737">
    <property type="term" value="C:cytoplasm"/>
    <property type="evidence" value="ECO:0007669"/>
    <property type="project" value="TreeGrafter"/>
</dbReference>
<comment type="subcellular location">
    <subcellularLocation>
        <location evidence="2">Cell membrane</location>
        <topology evidence="2">Multi-pass membrane protein</topology>
    </subcellularLocation>
    <subcellularLocation>
        <location evidence="1">Membrane</location>
        <location evidence="1">Caveola</location>
        <topology evidence="1">Multi-pass membrane protein</topology>
    </subcellularLocation>
</comment>
<evidence type="ECO:0000256" key="4">
    <source>
        <dbReference type="ARBA" id="ARBA00022475"/>
    </source>
</evidence>
<proteinExistence type="inferred from homology"/>
<evidence type="ECO:0000256" key="9">
    <source>
        <dbReference type="ARBA" id="ARBA00023170"/>
    </source>
</evidence>
<keyword evidence="8" id="KW-1015">Disulfide bond</keyword>
<keyword evidence="4" id="KW-1003">Cell membrane</keyword>
<feature type="transmembrane region" description="Helical" evidence="13">
    <location>
        <begin position="217"/>
        <end position="241"/>
    </location>
</feature>
<evidence type="ECO:0000313" key="14">
    <source>
        <dbReference type="EMBL" id="GCC19645.1"/>
    </source>
</evidence>
<keyword evidence="9" id="KW-0675">Receptor</keyword>
<sequence>MQLNNTDTGLFTINTGVDDINKVHKINTWNGLKQVNFWHSVQCNMLNGTAGEMWPPFMDPSDTLKFFSPDACRSLELIYQNSDSTFGIPSFRYIAPKTMFANGTVYPPNEGFCPCRESGVMNVSTCRHHSQVFISHPHFYNADPVLWEAIEGLHPNEREHALFIDIHPLSGIPLNVSIKLQLNLFLKSAKGIFGNIDGEILDNFYTFMVVIPRVLQYIQFIILGLGALFLVIAATLGIILLQRNKDRESVTEWIRDKSTTSGKAPVLHLQSREEEKKKVLEGCLTTFTDLGLLNDE</sequence>
<organism evidence="14 15">
    <name type="scientific">Chiloscyllium punctatum</name>
    <name type="common">Brownbanded bambooshark</name>
    <name type="synonym">Hemiscyllium punctatum</name>
    <dbReference type="NCBI Taxonomy" id="137246"/>
    <lineage>
        <taxon>Eukaryota</taxon>
        <taxon>Metazoa</taxon>
        <taxon>Chordata</taxon>
        <taxon>Craniata</taxon>
        <taxon>Vertebrata</taxon>
        <taxon>Chondrichthyes</taxon>
        <taxon>Elasmobranchii</taxon>
        <taxon>Galeomorphii</taxon>
        <taxon>Galeoidea</taxon>
        <taxon>Orectolobiformes</taxon>
        <taxon>Hemiscylliidae</taxon>
        <taxon>Chiloscyllium</taxon>
    </lineage>
</organism>
<keyword evidence="15" id="KW-1185">Reference proteome</keyword>
<dbReference type="GO" id="GO:0033344">
    <property type="term" value="P:cholesterol efflux"/>
    <property type="evidence" value="ECO:0007669"/>
    <property type="project" value="TreeGrafter"/>
</dbReference>
<evidence type="ECO:0000256" key="8">
    <source>
        <dbReference type="ARBA" id="ARBA00023157"/>
    </source>
</evidence>
<dbReference type="OrthoDB" id="514335at2759"/>
<dbReference type="GO" id="GO:0005044">
    <property type="term" value="F:scavenger receptor activity"/>
    <property type="evidence" value="ECO:0007669"/>
    <property type="project" value="TreeGrafter"/>
</dbReference>
<dbReference type="InterPro" id="IPR002159">
    <property type="entry name" value="CD36_fam"/>
</dbReference>
<evidence type="ECO:0000256" key="3">
    <source>
        <dbReference type="ARBA" id="ARBA00010532"/>
    </source>
</evidence>
<dbReference type="PANTHER" id="PTHR11923">
    <property type="entry name" value="SCAVENGER RECEPTOR CLASS B TYPE-1 SR-B1"/>
    <property type="match status" value="1"/>
</dbReference>
<evidence type="ECO:0000256" key="10">
    <source>
        <dbReference type="ARBA" id="ARBA00023180"/>
    </source>
</evidence>
<evidence type="ECO:0000256" key="13">
    <source>
        <dbReference type="SAM" id="Phobius"/>
    </source>
</evidence>
<dbReference type="GO" id="GO:0070508">
    <property type="term" value="P:cholesterol import"/>
    <property type="evidence" value="ECO:0007669"/>
    <property type="project" value="TreeGrafter"/>
</dbReference>
<dbReference type="OMA" id="NENEECY"/>
<dbReference type="GO" id="GO:0043654">
    <property type="term" value="P:recognition of apoptotic cell"/>
    <property type="evidence" value="ECO:0007669"/>
    <property type="project" value="TreeGrafter"/>
</dbReference>
<keyword evidence="5 13" id="KW-0812">Transmembrane</keyword>
<name>A0A401RN98_CHIPU</name>
<dbReference type="GO" id="GO:0030169">
    <property type="term" value="F:low-density lipoprotein particle binding"/>
    <property type="evidence" value="ECO:0007669"/>
    <property type="project" value="TreeGrafter"/>
</dbReference>
<keyword evidence="10" id="KW-0325">Glycoprotein</keyword>
<dbReference type="Pfam" id="PF01130">
    <property type="entry name" value="CD36"/>
    <property type="match status" value="1"/>
</dbReference>
<dbReference type="STRING" id="137246.A0A401RN98"/>
<evidence type="ECO:0000256" key="1">
    <source>
        <dbReference type="ARBA" id="ARBA00004189"/>
    </source>
</evidence>
<dbReference type="Proteomes" id="UP000287033">
    <property type="component" value="Unassembled WGS sequence"/>
</dbReference>
<dbReference type="GO" id="GO:0008289">
    <property type="term" value="F:lipid binding"/>
    <property type="evidence" value="ECO:0007669"/>
    <property type="project" value="TreeGrafter"/>
</dbReference>
<gene>
    <name evidence="14" type="ORF">chiPu_0021106</name>
</gene>
<dbReference type="PRINTS" id="PR01609">
    <property type="entry name" value="CD36FAMILY"/>
</dbReference>
<evidence type="ECO:0000256" key="6">
    <source>
        <dbReference type="ARBA" id="ARBA00022989"/>
    </source>
</evidence>
<evidence type="ECO:0000313" key="15">
    <source>
        <dbReference type="Proteomes" id="UP000287033"/>
    </source>
</evidence>
<accession>A0A401RN98</accession>
<comment type="similarity">
    <text evidence="3">Belongs to the CD36 family.</text>
</comment>
<keyword evidence="7 13" id="KW-0472">Membrane</keyword>
<dbReference type="AlphaFoldDB" id="A0A401RN98"/>
<evidence type="ECO:0000256" key="2">
    <source>
        <dbReference type="ARBA" id="ARBA00004651"/>
    </source>
</evidence>
<evidence type="ECO:0000256" key="7">
    <source>
        <dbReference type="ARBA" id="ARBA00023136"/>
    </source>
</evidence>
<keyword evidence="6 13" id="KW-1133">Transmembrane helix</keyword>
<protein>
    <recommendedName>
        <fullName evidence="11">Scavenger receptor class B member 1</fullName>
    </recommendedName>
    <alternativeName>
        <fullName evidence="12">SR-BI</fullName>
    </alternativeName>
</protein>